<dbReference type="EMBL" id="LAQT01000004">
    <property type="protein sequence ID" value="KPC53850.1"/>
    <property type="molecule type" value="Genomic_DNA"/>
</dbReference>
<gene>
    <name evidence="1" type="ORF">WG78_06995</name>
</gene>
<dbReference type="AlphaFoldDB" id="A0A0N0XJS1"/>
<name>A0A0N0XJS1_9NEIS</name>
<proteinExistence type="predicted"/>
<dbReference type="Proteomes" id="UP000037939">
    <property type="component" value="Unassembled WGS sequence"/>
</dbReference>
<accession>A0A0N0XJS1</accession>
<dbReference type="STRING" id="857265.WG78_06995"/>
<reference evidence="1 2" key="1">
    <citation type="submission" date="2015-07" db="EMBL/GenBank/DDBJ databases">
        <title>Draft genome sequence of the Amantichitinum ursilacus IGB-41, a new chitin-degrading bacterium.</title>
        <authorList>
            <person name="Kirstahler P."/>
            <person name="Guenther M."/>
            <person name="Grumaz C."/>
            <person name="Rupp S."/>
            <person name="Zibek S."/>
            <person name="Sohn K."/>
        </authorList>
    </citation>
    <scope>NUCLEOTIDE SEQUENCE [LARGE SCALE GENOMIC DNA]</scope>
    <source>
        <strain evidence="1 2">IGB-41</strain>
    </source>
</reference>
<sequence>MEAINFSRPSVERIIQSMRQHIAGLPMDSMDERLELAACAHLKASFDNGTSRGCPFLVFGRCANRREKST</sequence>
<evidence type="ECO:0000313" key="2">
    <source>
        <dbReference type="Proteomes" id="UP000037939"/>
    </source>
</evidence>
<organism evidence="1 2">
    <name type="scientific">Amantichitinum ursilacus</name>
    <dbReference type="NCBI Taxonomy" id="857265"/>
    <lineage>
        <taxon>Bacteria</taxon>
        <taxon>Pseudomonadati</taxon>
        <taxon>Pseudomonadota</taxon>
        <taxon>Betaproteobacteria</taxon>
        <taxon>Neisseriales</taxon>
        <taxon>Chitinibacteraceae</taxon>
        <taxon>Amantichitinum</taxon>
    </lineage>
</organism>
<evidence type="ECO:0000313" key="1">
    <source>
        <dbReference type="EMBL" id="KPC53850.1"/>
    </source>
</evidence>
<comment type="caution">
    <text evidence="1">The sequence shown here is derived from an EMBL/GenBank/DDBJ whole genome shotgun (WGS) entry which is preliminary data.</text>
</comment>
<protein>
    <submittedName>
        <fullName evidence="1">Uncharacterized protein</fullName>
    </submittedName>
</protein>
<keyword evidence="2" id="KW-1185">Reference proteome</keyword>